<feature type="non-terminal residue" evidence="2">
    <location>
        <position position="1"/>
    </location>
</feature>
<evidence type="ECO:0000313" key="2">
    <source>
        <dbReference type="EMBL" id="EQD37221.1"/>
    </source>
</evidence>
<proteinExistence type="predicted"/>
<name>T0YNZ6_9ZZZZ</name>
<dbReference type="EMBL" id="AUZX01013055">
    <property type="protein sequence ID" value="EQD37221.1"/>
    <property type="molecule type" value="Genomic_DNA"/>
</dbReference>
<dbReference type="Pfam" id="PF04307">
    <property type="entry name" value="YdjM"/>
    <property type="match status" value="1"/>
</dbReference>
<keyword evidence="1 2" id="KW-0812">Transmembrane</keyword>
<keyword evidence="1" id="KW-1133">Transmembrane helix</keyword>
<gene>
    <name evidence="2" type="ORF">B1A_17738</name>
</gene>
<feature type="transmembrane region" description="Helical" evidence="1">
    <location>
        <begin position="47"/>
        <end position="66"/>
    </location>
</feature>
<feature type="transmembrane region" description="Helical" evidence="1">
    <location>
        <begin position="115"/>
        <end position="136"/>
    </location>
</feature>
<accession>T0YNZ6</accession>
<protein>
    <submittedName>
        <fullName evidence="2">Membrane protein containing DUF457, transmembrane</fullName>
    </submittedName>
</protein>
<dbReference type="AlphaFoldDB" id="T0YNZ6"/>
<evidence type="ECO:0000256" key="1">
    <source>
        <dbReference type="SAM" id="Phobius"/>
    </source>
</evidence>
<dbReference type="InterPro" id="IPR007404">
    <property type="entry name" value="YdjM-like"/>
</dbReference>
<dbReference type="PANTHER" id="PTHR35531">
    <property type="entry name" value="INNER MEMBRANE PROTEIN YBCI-RELATED"/>
    <property type="match status" value="1"/>
</dbReference>
<reference evidence="2" key="1">
    <citation type="submission" date="2013-08" db="EMBL/GenBank/DDBJ databases">
        <authorList>
            <person name="Mendez C."/>
            <person name="Richter M."/>
            <person name="Ferrer M."/>
            <person name="Sanchez J."/>
        </authorList>
    </citation>
    <scope>NUCLEOTIDE SEQUENCE</scope>
</reference>
<comment type="caution">
    <text evidence="2">The sequence shown here is derived from an EMBL/GenBank/DDBJ whole genome shotgun (WGS) entry which is preliminary data.</text>
</comment>
<reference evidence="2" key="2">
    <citation type="journal article" date="2014" name="ISME J.">
        <title>Microbial stratification in low pH oxic and suboxic macroscopic growths along an acid mine drainage.</title>
        <authorList>
            <person name="Mendez-Garcia C."/>
            <person name="Mesa V."/>
            <person name="Sprenger R.R."/>
            <person name="Richter M."/>
            <person name="Diez M.S."/>
            <person name="Solano J."/>
            <person name="Bargiela R."/>
            <person name="Golyshina O.V."/>
            <person name="Manteca A."/>
            <person name="Ramos J.L."/>
            <person name="Gallego J.R."/>
            <person name="Llorente I."/>
            <person name="Martins Dos Santos V.A."/>
            <person name="Jensen O.N."/>
            <person name="Pelaez A.I."/>
            <person name="Sanchez J."/>
            <person name="Ferrer M."/>
        </authorList>
    </citation>
    <scope>NUCLEOTIDE SEQUENCE</scope>
</reference>
<keyword evidence="1" id="KW-0472">Membrane</keyword>
<dbReference type="PANTHER" id="PTHR35531:SF1">
    <property type="entry name" value="INNER MEMBRANE PROTEIN YBCI-RELATED"/>
    <property type="match status" value="1"/>
</dbReference>
<sequence length="137" mass="14901">VALGSVLPDIDYPHSPIGRLVKLPFNLDPRVDAVGRYPWHRKFTHTLAFALVIAASGFVFPTYAMWLWCMAIGCTTHILADALTPWGVPLLWPVSPLKDPVSLAGIGVGSQAESLVAASAWLVVALIMAPRVFAWLR</sequence>
<organism evidence="2">
    <name type="scientific">mine drainage metagenome</name>
    <dbReference type="NCBI Taxonomy" id="410659"/>
    <lineage>
        <taxon>unclassified sequences</taxon>
        <taxon>metagenomes</taxon>
        <taxon>ecological metagenomes</taxon>
    </lineage>
</organism>